<name>A0AAV4RBA4_9ARAC</name>
<dbReference type="CDD" id="cd03587">
    <property type="entry name" value="SOCS"/>
    <property type="match status" value="1"/>
</dbReference>
<dbReference type="AlphaFoldDB" id="A0AAV4RBA4"/>
<reference evidence="2 3" key="1">
    <citation type="submission" date="2021-06" db="EMBL/GenBank/DDBJ databases">
        <title>Caerostris darwini draft genome.</title>
        <authorList>
            <person name="Kono N."/>
            <person name="Arakawa K."/>
        </authorList>
    </citation>
    <scope>NUCLEOTIDE SEQUENCE [LARGE SCALE GENOMIC DNA]</scope>
</reference>
<dbReference type="GO" id="GO:0035556">
    <property type="term" value="P:intracellular signal transduction"/>
    <property type="evidence" value="ECO:0007669"/>
    <property type="project" value="InterPro"/>
</dbReference>
<dbReference type="SMART" id="SM00969">
    <property type="entry name" value="SOCS_box"/>
    <property type="match status" value="1"/>
</dbReference>
<dbReference type="Gene3D" id="1.10.750.20">
    <property type="entry name" value="SOCS box"/>
    <property type="match status" value="1"/>
</dbReference>
<sequence length="448" mass="53379">MLPSYNNFVLAKPFRKTFAYRWAYGYYTVLEDPQNSFLGSDSLKFLDLNLGEYSLFEKGIVNAGFPFRFDNPSLFHTSCKMFVRDEDLYSQALVEEWKTINSLHLDLPVKQELKMKNLSQAEGHWPYIKSFCIYPSNVVLLFYKNLFINIITSAIRQSDHKVDIIRKIFKPLLFILKPFQISTNTEYYQYPLTDFLLPILYEECQDSKVIKDFLCVFDFEYFIENELNPKKIEYIFHHAHEADVYLWGKIPDINFWVAECIINPRIERLKLFLKYHSTLELTAKYYEMQIVTVLANPLIMLLRLHGPFSQGRISQRRYLLCLLVFCCNRHRVTEKLFYNNEDQDAQDILRLIWKSIPDPYLSLEELNDVYTSLKMSFTEHMFSENITEIFNYYSKTVSKSESHMEPRSLQHLCRMQIRESLSHNFQLPKGLKQLKMPSKFKTYLQLEL</sequence>
<proteinExistence type="predicted"/>
<feature type="domain" description="SOCS box" evidence="1">
    <location>
        <begin position="405"/>
        <end position="448"/>
    </location>
</feature>
<dbReference type="EMBL" id="BPLQ01005811">
    <property type="protein sequence ID" value="GIY17591.1"/>
    <property type="molecule type" value="Genomic_DNA"/>
</dbReference>
<dbReference type="Proteomes" id="UP001054837">
    <property type="component" value="Unassembled WGS sequence"/>
</dbReference>
<keyword evidence="3" id="KW-1185">Reference proteome</keyword>
<comment type="caution">
    <text evidence="2">The sequence shown here is derived from an EMBL/GenBank/DDBJ whole genome shotgun (WGS) entry which is preliminary data.</text>
</comment>
<protein>
    <submittedName>
        <fullName evidence="2">SOCS box domain-containing protein</fullName>
    </submittedName>
</protein>
<organism evidence="2 3">
    <name type="scientific">Caerostris darwini</name>
    <dbReference type="NCBI Taxonomy" id="1538125"/>
    <lineage>
        <taxon>Eukaryota</taxon>
        <taxon>Metazoa</taxon>
        <taxon>Ecdysozoa</taxon>
        <taxon>Arthropoda</taxon>
        <taxon>Chelicerata</taxon>
        <taxon>Arachnida</taxon>
        <taxon>Araneae</taxon>
        <taxon>Araneomorphae</taxon>
        <taxon>Entelegynae</taxon>
        <taxon>Araneoidea</taxon>
        <taxon>Araneidae</taxon>
        <taxon>Caerostris</taxon>
    </lineage>
</organism>
<dbReference type="InterPro" id="IPR036036">
    <property type="entry name" value="SOCS_box-like_dom_sf"/>
</dbReference>
<evidence type="ECO:0000313" key="3">
    <source>
        <dbReference type="Proteomes" id="UP001054837"/>
    </source>
</evidence>
<dbReference type="SUPFAM" id="SSF158235">
    <property type="entry name" value="SOCS box-like"/>
    <property type="match status" value="1"/>
</dbReference>
<gene>
    <name evidence="2" type="primary">AVEN_241480_1</name>
    <name evidence="2" type="ORF">CDAR_247551</name>
</gene>
<dbReference type="PROSITE" id="PS50225">
    <property type="entry name" value="SOCS"/>
    <property type="match status" value="1"/>
</dbReference>
<dbReference type="InterPro" id="IPR001496">
    <property type="entry name" value="SOCS_box"/>
</dbReference>
<evidence type="ECO:0000313" key="2">
    <source>
        <dbReference type="EMBL" id="GIY17591.1"/>
    </source>
</evidence>
<accession>A0AAV4RBA4</accession>
<dbReference type="Pfam" id="PF07525">
    <property type="entry name" value="SOCS_box"/>
    <property type="match status" value="1"/>
</dbReference>
<evidence type="ECO:0000259" key="1">
    <source>
        <dbReference type="PROSITE" id="PS50225"/>
    </source>
</evidence>